<feature type="transmembrane region" description="Helical" evidence="4">
    <location>
        <begin position="243"/>
        <end position="260"/>
    </location>
</feature>
<accession>A0A1U9M992</accession>
<dbReference type="OrthoDB" id="276604at2"/>
<dbReference type="InterPro" id="IPR001173">
    <property type="entry name" value="Glyco_trans_2-like"/>
</dbReference>
<dbReference type="InterPro" id="IPR029044">
    <property type="entry name" value="Nucleotide-diphossugar_trans"/>
</dbReference>
<evidence type="ECO:0000256" key="2">
    <source>
        <dbReference type="ARBA" id="ARBA00022676"/>
    </source>
</evidence>
<dbReference type="KEGG" id="bapa:BBC0178_003800"/>
<dbReference type="AlphaFoldDB" id="A0A1U9M992"/>
<feature type="domain" description="Glycosyltransferase 2-like" evidence="5">
    <location>
        <begin position="63"/>
        <end position="199"/>
    </location>
</feature>
<keyword evidence="4" id="KW-0812">Transmembrane</keyword>
<evidence type="ECO:0000313" key="6">
    <source>
        <dbReference type="EMBL" id="AQT41883.1"/>
    </source>
</evidence>
<dbReference type="CDD" id="cd06423">
    <property type="entry name" value="CESA_like"/>
    <property type="match status" value="1"/>
</dbReference>
<evidence type="ECO:0000256" key="3">
    <source>
        <dbReference type="ARBA" id="ARBA00022679"/>
    </source>
</evidence>
<feature type="transmembrane region" description="Helical" evidence="4">
    <location>
        <begin position="422"/>
        <end position="440"/>
    </location>
</feature>
<dbReference type="EMBL" id="CP015820">
    <property type="protein sequence ID" value="AQT41883.1"/>
    <property type="molecule type" value="Genomic_DNA"/>
</dbReference>
<dbReference type="PANTHER" id="PTHR43630:SF1">
    <property type="entry name" value="POLY-BETA-1,6-N-ACETYL-D-GLUCOSAMINE SYNTHASE"/>
    <property type="match status" value="1"/>
</dbReference>
<evidence type="ECO:0000313" key="7">
    <source>
        <dbReference type="Proteomes" id="UP000189660"/>
    </source>
</evidence>
<dbReference type="Proteomes" id="UP000189660">
    <property type="component" value="Chromosome"/>
</dbReference>
<keyword evidence="2" id="KW-0328">Glycosyltransferase</keyword>
<dbReference type="Gene3D" id="3.90.550.10">
    <property type="entry name" value="Spore Coat Polysaccharide Biosynthesis Protein SpsA, Chain A"/>
    <property type="match status" value="1"/>
</dbReference>
<protein>
    <submittedName>
        <fullName evidence="6">Glycosyltransferase</fullName>
    </submittedName>
</protein>
<dbReference type="GO" id="GO:0016757">
    <property type="term" value="F:glycosyltransferase activity"/>
    <property type="evidence" value="ECO:0007669"/>
    <property type="project" value="UniProtKB-KW"/>
</dbReference>
<comment type="similarity">
    <text evidence="1">Belongs to the glycosyltransferase 2 family.</text>
</comment>
<evidence type="ECO:0000256" key="1">
    <source>
        <dbReference type="ARBA" id="ARBA00006739"/>
    </source>
</evidence>
<dbReference type="PANTHER" id="PTHR43630">
    <property type="entry name" value="POLY-BETA-1,6-N-ACETYL-D-GLUCOSAMINE SYNTHASE"/>
    <property type="match status" value="1"/>
</dbReference>
<keyword evidence="7" id="KW-1185">Reference proteome</keyword>
<sequence>MIDSLKFWLFTVTFSIIFVFFSLWVIIMLVQLFLALYAYFSRASVPKNGLLWHRYFDTAPPISIIVPAYNEEKNIVQSVYSLISLDYPAFEVIIVNDGSKDNMLDELIKEFELEESNREYETILAFNPIRNIYVSKKFGRLVVVDKENGGKADAQNAGISVSRMSLLCMVDADTILEPDGLLRMVQPFIDDPARTVAVGGSVMIANGSKISSGRLTRVAIRFNFLVYFQILEYLRAFLMARVAWSYVNCLTLISGAFGVFSRREVMAVGGYTRGSVGEDFDLVIKLHRYMLENKRDYRITFVPDAVCWTEAPESLSVLAKQRTRWQRGALEVYFRHQDIMFNRRYGRIGFVGMPMVFVIDVVNPLLELFSYILFPIVFYFKAMTFEFLLSFIFMAFMYGIFVSLFSISLEQMHLGFLRKAKYIFILFLSSIIECFGYRQINTFWRIKAAGEYFSGKTSWGEIKRTGFDEVKKKTAQ</sequence>
<name>A0A1U9M992_9HYPH</name>
<keyword evidence="4" id="KW-1133">Transmembrane helix</keyword>
<gene>
    <name evidence="6" type="ORF">BBC0178_003800</name>
</gene>
<keyword evidence="3" id="KW-0808">Transferase</keyword>
<dbReference type="Pfam" id="PF03142">
    <property type="entry name" value="Chitin_synth_2"/>
    <property type="match status" value="1"/>
</dbReference>
<dbReference type="SUPFAM" id="SSF53448">
    <property type="entry name" value="Nucleotide-diphospho-sugar transferases"/>
    <property type="match status" value="1"/>
</dbReference>
<feature type="transmembrane region" description="Helical" evidence="4">
    <location>
        <begin position="345"/>
        <end position="366"/>
    </location>
</feature>
<feature type="transmembrane region" description="Helical" evidence="4">
    <location>
        <begin position="12"/>
        <end position="40"/>
    </location>
</feature>
<dbReference type="RefSeq" id="WP_078039010.1">
    <property type="nucleotide sequence ID" value="NZ_CAXTKO020000001.1"/>
</dbReference>
<feature type="transmembrane region" description="Helical" evidence="4">
    <location>
        <begin position="378"/>
        <end position="401"/>
    </location>
</feature>
<keyword evidence="4" id="KW-0472">Membrane</keyword>
<dbReference type="Pfam" id="PF00535">
    <property type="entry name" value="Glycos_transf_2"/>
    <property type="match status" value="1"/>
</dbReference>
<reference evidence="6 7" key="1">
    <citation type="submission" date="2016-11" db="EMBL/GenBank/DDBJ databases">
        <title>Comparative genomics of Bartonella apis.</title>
        <authorList>
            <person name="Engel P."/>
        </authorList>
    </citation>
    <scope>NUCLEOTIDE SEQUENCE [LARGE SCALE GENOMIC DNA]</scope>
    <source>
        <strain evidence="6 7">BBC0178</strain>
    </source>
</reference>
<evidence type="ECO:0000259" key="5">
    <source>
        <dbReference type="Pfam" id="PF00535"/>
    </source>
</evidence>
<evidence type="ECO:0000256" key="4">
    <source>
        <dbReference type="SAM" id="Phobius"/>
    </source>
</evidence>
<organism evidence="6 7">
    <name type="scientific">Bartonella apihabitans</name>
    <dbReference type="NCBI Taxonomy" id="2750929"/>
    <lineage>
        <taxon>Bacteria</taxon>
        <taxon>Pseudomonadati</taxon>
        <taxon>Pseudomonadota</taxon>
        <taxon>Alphaproteobacteria</taxon>
        <taxon>Hyphomicrobiales</taxon>
        <taxon>Bartonellaceae</taxon>
        <taxon>Bartonella</taxon>
    </lineage>
</organism>
<proteinExistence type="inferred from homology"/>